<dbReference type="EMBL" id="RSEJ01000022">
    <property type="protein sequence ID" value="NBI54663.1"/>
    <property type="molecule type" value="Genomic_DNA"/>
</dbReference>
<evidence type="ECO:0000256" key="2">
    <source>
        <dbReference type="SAM" id="Phobius"/>
    </source>
</evidence>
<dbReference type="Pfam" id="PF10828">
    <property type="entry name" value="DUF2570"/>
    <property type="match status" value="1"/>
</dbReference>
<keyword evidence="2" id="KW-0472">Membrane</keyword>
<evidence type="ECO:0000313" key="4">
    <source>
        <dbReference type="Proteomes" id="UP000738517"/>
    </source>
</evidence>
<protein>
    <submittedName>
        <fullName evidence="3">DUF2570 domain-containing protein</fullName>
    </submittedName>
</protein>
<reference evidence="3 4" key="1">
    <citation type="journal article" date="2017" name="Int. J. Syst. Evol. Microbiol.">
        <title>Photobacterium alginatilyticum sp. nov., a marine bacterium isolated from bottom seawater.</title>
        <authorList>
            <person name="Wang X."/>
            <person name="Wang Y."/>
            <person name="Yang X."/>
            <person name="Sun H."/>
            <person name="Li B."/>
            <person name="Zhang X.H."/>
        </authorList>
    </citation>
    <scope>NUCLEOTIDE SEQUENCE [LARGE SCALE GENOMIC DNA]</scope>
    <source>
        <strain evidence="3 4">P03D4</strain>
    </source>
</reference>
<dbReference type="RefSeq" id="WP_160654924.1">
    <property type="nucleotide sequence ID" value="NZ_RSEJ01000022.1"/>
</dbReference>
<keyword evidence="1" id="KW-0175">Coiled coil</keyword>
<sequence>MFTRFNPLSGNWFGVGLGISLVVSLLFNYSQSHINQNLSTQLKASQLIVDSLTAKNHALDNQLQGLVQARDAAQLAADKTQQENEKLRHDARVRVDEVRTVIQHEDCYSQPLPGAVTERMHYY</sequence>
<proteinExistence type="predicted"/>
<accession>A0ABW9YN78</accession>
<feature type="coiled-coil region" evidence="1">
    <location>
        <begin position="63"/>
        <end position="90"/>
    </location>
</feature>
<organism evidence="3 4">
    <name type="scientific">Photobacterium alginatilyticum</name>
    <dbReference type="NCBI Taxonomy" id="1775171"/>
    <lineage>
        <taxon>Bacteria</taxon>
        <taxon>Pseudomonadati</taxon>
        <taxon>Pseudomonadota</taxon>
        <taxon>Gammaproteobacteria</taxon>
        <taxon>Vibrionales</taxon>
        <taxon>Vibrionaceae</taxon>
        <taxon>Photobacterium</taxon>
    </lineage>
</organism>
<gene>
    <name evidence="3" type="ORF">EIZ48_19295</name>
</gene>
<keyword evidence="2" id="KW-0812">Transmembrane</keyword>
<keyword evidence="4" id="KW-1185">Reference proteome</keyword>
<comment type="caution">
    <text evidence="3">The sequence shown here is derived from an EMBL/GenBank/DDBJ whole genome shotgun (WGS) entry which is preliminary data.</text>
</comment>
<dbReference type="InterPro" id="IPR022538">
    <property type="entry name" value="DUF2570"/>
</dbReference>
<evidence type="ECO:0000313" key="3">
    <source>
        <dbReference type="EMBL" id="NBI54663.1"/>
    </source>
</evidence>
<keyword evidence="2" id="KW-1133">Transmembrane helix</keyword>
<dbReference type="Proteomes" id="UP000738517">
    <property type="component" value="Unassembled WGS sequence"/>
</dbReference>
<name>A0ABW9YN78_9GAMM</name>
<evidence type="ECO:0000256" key="1">
    <source>
        <dbReference type="SAM" id="Coils"/>
    </source>
</evidence>
<feature type="transmembrane region" description="Helical" evidence="2">
    <location>
        <begin position="12"/>
        <end position="29"/>
    </location>
</feature>